<dbReference type="Pfam" id="PF08239">
    <property type="entry name" value="SH3_3"/>
    <property type="match status" value="1"/>
</dbReference>
<dbReference type="OrthoDB" id="894232at2"/>
<keyword evidence="1" id="KW-0732">Signal</keyword>
<name>A0A3M9MBY8_9BACT</name>
<dbReference type="Proteomes" id="UP000272117">
    <property type="component" value="Unassembled WGS sequence"/>
</dbReference>
<feature type="signal peptide" evidence="1">
    <location>
        <begin position="1"/>
        <end position="19"/>
    </location>
</feature>
<evidence type="ECO:0000259" key="2">
    <source>
        <dbReference type="Pfam" id="PF08239"/>
    </source>
</evidence>
<feature type="domain" description="SH3b" evidence="2">
    <location>
        <begin position="43"/>
        <end position="92"/>
    </location>
</feature>
<evidence type="ECO:0000313" key="4">
    <source>
        <dbReference type="Proteomes" id="UP000272117"/>
    </source>
</evidence>
<accession>A0A3M9MBY8</accession>
<sequence>MKKLILFITLLSLPFLAMSQTKTQKSPASKPNKCIEAQVKTDDVKMYRQAGTSSEIVATLKKTDQVLYHRKLNNTWAVVTLDDKVGYVLYGELTNRVAPAPETPVVALQKKRK</sequence>
<proteinExistence type="predicted"/>
<protein>
    <submittedName>
        <fullName evidence="3">SH3 domain-containing protein</fullName>
    </submittedName>
</protein>
<dbReference type="EMBL" id="RJJD01000021">
    <property type="protein sequence ID" value="RNI22695.1"/>
    <property type="molecule type" value="Genomic_DNA"/>
</dbReference>
<feature type="chain" id="PRO_5018264002" evidence="1">
    <location>
        <begin position="20"/>
        <end position="113"/>
    </location>
</feature>
<dbReference type="AlphaFoldDB" id="A0A3M9MBY8"/>
<gene>
    <name evidence="3" type="ORF">EFB08_21620</name>
</gene>
<keyword evidence="4" id="KW-1185">Reference proteome</keyword>
<organism evidence="3 4">
    <name type="scientific">Rufibacter latericius</name>
    <dbReference type="NCBI Taxonomy" id="2487040"/>
    <lineage>
        <taxon>Bacteria</taxon>
        <taxon>Pseudomonadati</taxon>
        <taxon>Bacteroidota</taxon>
        <taxon>Cytophagia</taxon>
        <taxon>Cytophagales</taxon>
        <taxon>Hymenobacteraceae</taxon>
        <taxon>Rufibacter</taxon>
    </lineage>
</organism>
<dbReference type="InterPro" id="IPR003646">
    <property type="entry name" value="SH3-like_bac-type"/>
</dbReference>
<evidence type="ECO:0000313" key="3">
    <source>
        <dbReference type="EMBL" id="RNI22695.1"/>
    </source>
</evidence>
<evidence type="ECO:0000256" key="1">
    <source>
        <dbReference type="SAM" id="SignalP"/>
    </source>
</evidence>
<dbReference type="RefSeq" id="WP_123129052.1">
    <property type="nucleotide sequence ID" value="NZ_RJJD01000021.1"/>
</dbReference>
<reference evidence="3 4" key="1">
    <citation type="submission" date="2018-11" db="EMBL/GenBank/DDBJ databases">
        <title>Rufibacter latericius sp. nov., isolated from water in Baiyang Lake.</title>
        <authorList>
            <person name="Yang Y."/>
        </authorList>
    </citation>
    <scope>NUCLEOTIDE SEQUENCE [LARGE SCALE GENOMIC DNA]</scope>
    <source>
        <strain evidence="3 4">R-22-1c-1</strain>
    </source>
</reference>
<comment type="caution">
    <text evidence="3">The sequence shown here is derived from an EMBL/GenBank/DDBJ whole genome shotgun (WGS) entry which is preliminary data.</text>
</comment>
<dbReference type="Gene3D" id="2.30.30.40">
    <property type="entry name" value="SH3 Domains"/>
    <property type="match status" value="1"/>
</dbReference>